<feature type="transmembrane region" description="Helical" evidence="6">
    <location>
        <begin position="199"/>
        <end position="221"/>
    </location>
</feature>
<feature type="transmembrane region" description="Helical" evidence="6">
    <location>
        <begin position="346"/>
        <end position="366"/>
    </location>
</feature>
<dbReference type="InterPro" id="IPR024528">
    <property type="entry name" value="ThrE_2"/>
</dbReference>
<dbReference type="Proteomes" id="UP000293671">
    <property type="component" value="Unassembled WGS sequence"/>
</dbReference>
<dbReference type="GO" id="GO:0016020">
    <property type="term" value="C:membrane"/>
    <property type="evidence" value="ECO:0007669"/>
    <property type="project" value="UniProtKB-SubCell"/>
</dbReference>
<feature type="transmembrane region" description="Helical" evidence="6">
    <location>
        <begin position="378"/>
        <end position="401"/>
    </location>
</feature>
<feature type="domain" description="Threonine/Serine exporter ThrE" evidence="8">
    <location>
        <begin position="278"/>
        <end position="399"/>
    </location>
</feature>
<dbReference type="Pfam" id="PF06738">
    <property type="entry name" value="ThrE"/>
    <property type="match status" value="1"/>
</dbReference>
<evidence type="ECO:0000256" key="1">
    <source>
        <dbReference type="ARBA" id="ARBA00004141"/>
    </source>
</evidence>
<feature type="transmembrane region" description="Helical" evidence="6">
    <location>
        <begin position="272"/>
        <end position="289"/>
    </location>
</feature>
<gene>
    <name evidence="9" type="ORF">EV670_1796</name>
</gene>
<keyword evidence="2 6" id="KW-0812">Transmembrane</keyword>
<sequence length="416" mass="43103">MGLVSDNTPPDRLVDFLQALAQALHVSGAPAQDLERDLALVGARMGLRVQCFALPTMLSLTAEAEGMPQAVRLIRLPPYDYNMVRLIKLEAMLRELRGPAELAQGEAKLQQIMAAPPIWRGWRFVACGFLLSASVALLLRGSWAEMLSGGIVGALFVAAYQRLGGKPSLGPVLPVLLCGLAALCTYALCVLLPQQSPFVTVLAGIVLMLPGFTMTIAMSELATQNLIAGTGRLAGAFMLMLMMGAGVAMGSVLAAEFMPVAPTGTGAPLPDWAMWPNIAVLGLGLLAVLQAPLRSVHVVIVACLLAWGISHYVGNELGPVAGAFAGAFGVAMAGHVYQRFSGKPGILVQVPGLITLVPGSVGFRGLHALMEQDTVTGLGILAATVVTGAALVVGTLLANGIGPAVVGRRRGEAGVP</sequence>
<keyword evidence="4 6" id="KW-0472">Membrane</keyword>
<evidence type="ECO:0000256" key="3">
    <source>
        <dbReference type="ARBA" id="ARBA00022989"/>
    </source>
</evidence>
<dbReference type="AlphaFoldDB" id="A0A4Q7VWI8"/>
<organism evidence="9 10">
    <name type="scientific">Rivibacter subsaxonicus</name>
    <dbReference type="NCBI Taxonomy" id="457575"/>
    <lineage>
        <taxon>Bacteria</taxon>
        <taxon>Pseudomonadati</taxon>
        <taxon>Pseudomonadota</taxon>
        <taxon>Betaproteobacteria</taxon>
        <taxon>Burkholderiales</taxon>
        <taxon>Rivibacter</taxon>
    </lineage>
</organism>
<dbReference type="InterPro" id="IPR051361">
    <property type="entry name" value="ThrE/Ser_Exporter"/>
</dbReference>
<evidence type="ECO:0000256" key="4">
    <source>
        <dbReference type="ARBA" id="ARBA00023136"/>
    </source>
</evidence>
<accession>A0A4Q7VWI8</accession>
<dbReference type="RefSeq" id="WP_165393278.1">
    <property type="nucleotide sequence ID" value="NZ_SHKP01000005.1"/>
</dbReference>
<feature type="transmembrane region" description="Helical" evidence="6">
    <location>
        <begin position="296"/>
        <end position="314"/>
    </location>
</feature>
<feature type="transmembrane region" description="Helical" evidence="6">
    <location>
        <begin position="320"/>
        <end position="337"/>
    </location>
</feature>
<dbReference type="GO" id="GO:0022857">
    <property type="term" value="F:transmembrane transporter activity"/>
    <property type="evidence" value="ECO:0007669"/>
    <property type="project" value="InterPro"/>
</dbReference>
<dbReference type="EMBL" id="SHKP01000005">
    <property type="protein sequence ID" value="RZU01081.1"/>
    <property type="molecule type" value="Genomic_DNA"/>
</dbReference>
<comment type="subcellular location">
    <subcellularLocation>
        <location evidence="1">Membrane</location>
        <topology evidence="1">Multi-pass membrane protein</topology>
    </subcellularLocation>
</comment>
<dbReference type="PANTHER" id="PTHR31082">
    <property type="entry name" value="PHEROMONE-REGULATED MEMBRANE PROTEIN 10"/>
    <property type="match status" value="1"/>
</dbReference>
<evidence type="ECO:0000313" key="9">
    <source>
        <dbReference type="EMBL" id="RZU01081.1"/>
    </source>
</evidence>
<protein>
    <submittedName>
        <fullName evidence="9">Uncharacterized membrane protein YjjP (DUF1212 family)</fullName>
    </submittedName>
</protein>
<evidence type="ECO:0000259" key="8">
    <source>
        <dbReference type="Pfam" id="PF12821"/>
    </source>
</evidence>
<proteinExistence type="inferred from homology"/>
<keyword evidence="3 6" id="KW-1133">Transmembrane helix</keyword>
<evidence type="ECO:0000259" key="7">
    <source>
        <dbReference type="Pfam" id="PF06738"/>
    </source>
</evidence>
<feature type="domain" description="Threonine/serine exporter-like N-terminal" evidence="7">
    <location>
        <begin position="16"/>
        <end position="252"/>
    </location>
</feature>
<dbReference type="PANTHER" id="PTHR31082:SF4">
    <property type="entry name" value="PHEROMONE-REGULATED MEMBRANE PROTEIN 10"/>
    <property type="match status" value="1"/>
</dbReference>
<feature type="transmembrane region" description="Helical" evidence="6">
    <location>
        <begin position="143"/>
        <end position="160"/>
    </location>
</feature>
<comment type="caution">
    <text evidence="9">The sequence shown here is derived from an EMBL/GenBank/DDBJ whole genome shotgun (WGS) entry which is preliminary data.</text>
</comment>
<comment type="similarity">
    <text evidence="5">Belongs to the ThrE exporter (TC 2.A.79) family.</text>
</comment>
<evidence type="ECO:0000313" key="10">
    <source>
        <dbReference type="Proteomes" id="UP000293671"/>
    </source>
</evidence>
<reference evidence="9 10" key="1">
    <citation type="submission" date="2019-02" db="EMBL/GenBank/DDBJ databases">
        <title>Genomic Encyclopedia of Type Strains, Phase IV (KMG-IV): sequencing the most valuable type-strain genomes for metagenomic binning, comparative biology and taxonomic classification.</title>
        <authorList>
            <person name="Goeker M."/>
        </authorList>
    </citation>
    <scope>NUCLEOTIDE SEQUENCE [LARGE SCALE GENOMIC DNA]</scope>
    <source>
        <strain evidence="9 10">DSM 19570</strain>
    </source>
</reference>
<evidence type="ECO:0000256" key="2">
    <source>
        <dbReference type="ARBA" id="ARBA00022692"/>
    </source>
</evidence>
<name>A0A4Q7VWI8_9BURK</name>
<evidence type="ECO:0000256" key="6">
    <source>
        <dbReference type="SAM" id="Phobius"/>
    </source>
</evidence>
<evidence type="ECO:0000256" key="5">
    <source>
        <dbReference type="ARBA" id="ARBA00034125"/>
    </source>
</evidence>
<keyword evidence="10" id="KW-1185">Reference proteome</keyword>
<feature type="transmembrane region" description="Helical" evidence="6">
    <location>
        <begin position="172"/>
        <end position="193"/>
    </location>
</feature>
<dbReference type="InterPro" id="IPR010619">
    <property type="entry name" value="ThrE-like_N"/>
</dbReference>
<feature type="transmembrane region" description="Helical" evidence="6">
    <location>
        <begin position="233"/>
        <end position="252"/>
    </location>
</feature>
<dbReference type="Pfam" id="PF12821">
    <property type="entry name" value="ThrE_2"/>
    <property type="match status" value="1"/>
</dbReference>